<sequence>MPTSIHSWVSASKMIGQFFNNSQPQHQGVPHDYILPEPALFANHKVESSHQAFFKMYLKVHEVLLYDIATCGVIACLRSPKDWRRMLGLELFGQKDTGSLESNKQKRLHANLQSAASASSGPNISMDFDISNLNSIVPAWKDKKYEGSIPDDVYREVLEEIFLKSRDSEEEEVLNDLDASMHEERNIKVIGAVILDTDVLGVASTSVDTRQNAFYDLFKVMNGWTKGPSLPDGSYCAGEKLSEMVSEEDLNHLLCLTNCSLNILPSMFHMDFYFTIIPASAIAFAV</sequence>
<proteinExistence type="predicted"/>
<dbReference type="AlphaFoldDB" id="A0A6A4GUF4"/>
<name>A0A6A4GUF4_9AGAR</name>
<evidence type="ECO:0000313" key="1">
    <source>
        <dbReference type="EMBL" id="KAE9389076.1"/>
    </source>
</evidence>
<dbReference type="Proteomes" id="UP000799118">
    <property type="component" value="Unassembled WGS sequence"/>
</dbReference>
<keyword evidence="2" id="KW-1185">Reference proteome</keyword>
<gene>
    <name evidence="1" type="ORF">BT96DRAFT_1003610</name>
</gene>
<reference evidence="1" key="1">
    <citation type="journal article" date="2019" name="Environ. Microbiol.">
        <title>Fungal ecological strategies reflected in gene transcription - a case study of two litter decomposers.</title>
        <authorList>
            <person name="Barbi F."/>
            <person name="Kohler A."/>
            <person name="Barry K."/>
            <person name="Baskaran P."/>
            <person name="Daum C."/>
            <person name="Fauchery L."/>
            <person name="Ihrmark K."/>
            <person name="Kuo A."/>
            <person name="LaButti K."/>
            <person name="Lipzen A."/>
            <person name="Morin E."/>
            <person name="Grigoriev I.V."/>
            <person name="Henrissat B."/>
            <person name="Lindahl B."/>
            <person name="Martin F."/>
        </authorList>
    </citation>
    <scope>NUCLEOTIDE SEQUENCE</scope>
    <source>
        <strain evidence="1">JB14</strain>
    </source>
</reference>
<accession>A0A6A4GUF4</accession>
<dbReference type="OrthoDB" id="2634326at2759"/>
<protein>
    <submittedName>
        <fullName evidence="1">Uncharacterized protein</fullName>
    </submittedName>
</protein>
<dbReference type="EMBL" id="ML769713">
    <property type="protein sequence ID" value="KAE9389076.1"/>
    <property type="molecule type" value="Genomic_DNA"/>
</dbReference>
<organism evidence="1 2">
    <name type="scientific">Gymnopus androsaceus JB14</name>
    <dbReference type="NCBI Taxonomy" id="1447944"/>
    <lineage>
        <taxon>Eukaryota</taxon>
        <taxon>Fungi</taxon>
        <taxon>Dikarya</taxon>
        <taxon>Basidiomycota</taxon>
        <taxon>Agaricomycotina</taxon>
        <taxon>Agaricomycetes</taxon>
        <taxon>Agaricomycetidae</taxon>
        <taxon>Agaricales</taxon>
        <taxon>Marasmiineae</taxon>
        <taxon>Omphalotaceae</taxon>
        <taxon>Gymnopus</taxon>
    </lineage>
</organism>
<evidence type="ECO:0000313" key="2">
    <source>
        <dbReference type="Proteomes" id="UP000799118"/>
    </source>
</evidence>